<dbReference type="AlphaFoldDB" id="A0AAW9RWL4"/>
<dbReference type="RefSeq" id="WP_340330980.1">
    <property type="nucleotide sequence ID" value="NZ_JAZHOF010000007.1"/>
</dbReference>
<accession>A0AAW9RWL4</accession>
<protein>
    <submittedName>
        <fullName evidence="1">Uncharacterized protein</fullName>
    </submittedName>
</protein>
<dbReference type="EMBL" id="JAZHOF010000007">
    <property type="protein sequence ID" value="MEJ8573283.1"/>
    <property type="molecule type" value="Genomic_DNA"/>
</dbReference>
<reference evidence="1 2" key="1">
    <citation type="submission" date="2024-02" db="EMBL/GenBank/DDBJ databases">
        <title>Genome analysis and characterization of Microbaculum marinisediminis sp. nov., isolated from marine sediment.</title>
        <authorList>
            <person name="Du Z.-J."/>
            <person name="Ye Y.-Q."/>
            <person name="Zhang Z.-R."/>
            <person name="Yuan S.-M."/>
            <person name="Zhang X.-Y."/>
        </authorList>
    </citation>
    <scope>NUCLEOTIDE SEQUENCE [LARGE SCALE GENOMIC DNA]</scope>
    <source>
        <strain evidence="1 2">SDUM1044001</strain>
    </source>
</reference>
<keyword evidence="2" id="KW-1185">Reference proteome</keyword>
<name>A0AAW9RWL4_9HYPH</name>
<evidence type="ECO:0000313" key="1">
    <source>
        <dbReference type="EMBL" id="MEJ8573283.1"/>
    </source>
</evidence>
<evidence type="ECO:0000313" key="2">
    <source>
        <dbReference type="Proteomes" id="UP001378188"/>
    </source>
</evidence>
<comment type="caution">
    <text evidence="1">The sequence shown here is derived from an EMBL/GenBank/DDBJ whole genome shotgun (WGS) entry which is preliminary data.</text>
</comment>
<organism evidence="1 2">
    <name type="scientific">Microbaculum marinum</name>
    <dbReference type="NCBI Taxonomy" id="1764581"/>
    <lineage>
        <taxon>Bacteria</taxon>
        <taxon>Pseudomonadati</taxon>
        <taxon>Pseudomonadota</taxon>
        <taxon>Alphaproteobacteria</taxon>
        <taxon>Hyphomicrobiales</taxon>
        <taxon>Tepidamorphaceae</taxon>
        <taxon>Microbaculum</taxon>
    </lineage>
</organism>
<dbReference type="Proteomes" id="UP001378188">
    <property type="component" value="Unassembled WGS sequence"/>
</dbReference>
<sequence>MTTIERSVRYLLLTLAAAGIALVIARDPGADTQIASASAAVATTDCRDTVWPYVAAGCLVTEDPGAAVGPVRRIHIDDNTRAGRATEIALLSADD</sequence>
<proteinExistence type="predicted"/>
<gene>
    <name evidence="1" type="ORF">V3328_17460</name>
</gene>